<dbReference type="PANTHER" id="PTHR43249:SF1">
    <property type="entry name" value="D-GLUCOSIDE 3-DEHYDROGENASE"/>
    <property type="match status" value="1"/>
</dbReference>
<feature type="domain" description="Gfo/Idh/MocA-like oxidoreductase C-terminal" evidence="3">
    <location>
        <begin position="136"/>
        <end position="344"/>
    </location>
</feature>
<dbReference type="Gene3D" id="3.40.50.720">
    <property type="entry name" value="NAD(P)-binding Rossmann-like Domain"/>
    <property type="match status" value="1"/>
</dbReference>
<organism evidence="4 5">
    <name type="scientific">Marinicrinis sediminis</name>
    <dbReference type="NCBI Taxonomy" id="1652465"/>
    <lineage>
        <taxon>Bacteria</taxon>
        <taxon>Bacillati</taxon>
        <taxon>Bacillota</taxon>
        <taxon>Bacilli</taxon>
        <taxon>Bacillales</taxon>
        <taxon>Paenibacillaceae</taxon>
    </lineage>
</organism>
<reference evidence="5" key="1">
    <citation type="journal article" date="2019" name="Int. J. Syst. Evol. Microbiol.">
        <title>The Global Catalogue of Microorganisms (GCM) 10K type strain sequencing project: providing services to taxonomists for standard genome sequencing and annotation.</title>
        <authorList>
            <consortium name="The Broad Institute Genomics Platform"/>
            <consortium name="The Broad Institute Genome Sequencing Center for Infectious Disease"/>
            <person name="Wu L."/>
            <person name="Ma J."/>
        </authorList>
    </citation>
    <scope>NUCLEOTIDE SEQUENCE [LARGE SCALE GENOMIC DNA]</scope>
    <source>
        <strain evidence="5">KCTC 33676</strain>
    </source>
</reference>
<name>A0ABW5R7K4_9BACL</name>
<dbReference type="Proteomes" id="UP001597497">
    <property type="component" value="Unassembled WGS sequence"/>
</dbReference>
<dbReference type="InterPro" id="IPR052515">
    <property type="entry name" value="Gfo/Idh/MocA_Oxidoreductase"/>
</dbReference>
<dbReference type="Pfam" id="PF02894">
    <property type="entry name" value="GFO_IDH_MocA_C"/>
    <property type="match status" value="1"/>
</dbReference>
<dbReference type="RefSeq" id="WP_379928188.1">
    <property type="nucleotide sequence ID" value="NZ_JBHUMM010000005.1"/>
</dbReference>
<dbReference type="InterPro" id="IPR036291">
    <property type="entry name" value="NAD(P)-bd_dom_sf"/>
</dbReference>
<evidence type="ECO:0000256" key="1">
    <source>
        <dbReference type="ARBA" id="ARBA00010928"/>
    </source>
</evidence>
<comment type="similarity">
    <text evidence="1">Belongs to the Gfo/Idh/MocA family.</text>
</comment>
<evidence type="ECO:0000313" key="5">
    <source>
        <dbReference type="Proteomes" id="UP001597497"/>
    </source>
</evidence>
<dbReference type="SUPFAM" id="SSF55347">
    <property type="entry name" value="Glyceraldehyde-3-phosphate dehydrogenase-like, C-terminal domain"/>
    <property type="match status" value="1"/>
</dbReference>
<keyword evidence="5" id="KW-1185">Reference proteome</keyword>
<dbReference type="PANTHER" id="PTHR43249">
    <property type="entry name" value="UDP-N-ACETYL-2-AMINO-2-DEOXY-D-GLUCURONATE OXIDASE"/>
    <property type="match status" value="1"/>
</dbReference>
<accession>A0ABW5R7K4</accession>
<dbReference type="InterPro" id="IPR004104">
    <property type="entry name" value="Gfo/Idh/MocA-like_OxRdtase_C"/>
</dbReference>
<dbReference type="SUPFAM" id="SSF51735">
    <property type="entry name" value="NAD(P)-binding Rossmann-fold domains"/>
    <property type="match status" value="1"/>
</dbReference>
<proteinExistence type="inferred from homology"/>
<feature type="domain" description="Gfo/Idh/MocA-like oxidoreductase N-terminal" evidence="2">
    <location>
        <begin position="4"/>
        <end position="122"/>
    </location>
</feature>
<sequence length="364" mass="40901">MGLTYAIIGCGRISPNHIAAAIENQMKVVALCDTDPKKMAGVAAQFDLPETTSCYTDYRELIREEQVDLIAICTDSGRHASIAIDCIQAGIHLIIEKPIALSIEDADQIIELANKHRVKVSACHQYRFNKAVQQVRKAVEEERFGRLMYGTATTRWYRDESYYAQADWRGTWELDGGTLMNQCIHNIDLLRWMMGDEVKEVIGLTDNLNHPYIEAEDIGLAMILFENGGYGLVEGTANTYPLDLEETLYLSGVKGTAKAGGKSVNLIEEWHFSDGQDDPDAIRNLYKEMPPNVYGFGHERLYEDVKEAIEQDREPYVTAEDGKKAVELVLAIYQSAAEGKRITLPLKSGSTMDYTGRFDQRNKE</sequence>
<dbReference type="Gene3D" id="3.30.360.10">
    <property type="entry name" value="Dihydrodipicolinate Reductase, domain 2"/>
    <property type="match status" value="1"/>
</dbReference>
<dbReference type="EMBL" id="JBHUMM010000005">
    <property type="protein sequence ID" value="MFD2670730.1"/>
    <property type="molecule type" value="Genomic_DNA"/>
</dbReference>
<comment type="caution">
    <text evidence="4">The sequence shown here is derived from an EMBL/GenBank/DDBJ whole genome shotgun (WGS) entry which is preliminary data.</text>
</comment>
<evidence type="ECO:0000259" key="3">
    <source>
        <dbReference type="Pfam" id="PF02894"/>
    </source>
</evidence>
<evidence type="ECO:0000259" key="2">
    <source>
        <dbReference type="Pfam" id="PF01408"/>
    </source>
</evidence>
<evidence type="ECO:0000313" key="4">
    <source>
        <dbReference type="EMBL" id="MFD2670730.1"/>
    </source>
</evidence>
<gene>
    <name evidence="4" type="ORF">ACFSUC_03785</name>
</gene>
<dbReference type="InterPro" id="IPR000683">
    <property type="entry name" value="Gfo/Idh/MocA-like_OxRdtase_N"/>
</dbReference>
<dbReference type="Pfam" id="PF01408">
    <property type="entry name" value="GFO_IDH_MocA"/>
    <property type="match status" value="1"/>
</dbReference>
<protein>
    <submittedName>
        <fullName evidence="4">Gfo/Idh/MocA family protein</fullName>
    </submittedName>
</protein>